<dbReference type="STRING" id="390807.SAMN04488095_2931"/>
<dbReference type="InterPro" id="IPR010255">
    <property type="entry name" value="Haem_peroxidase_sf"/>
</dbReference>
<dbReference type="RefSeq" id="WP_092782391.1">
    <property type="nucleotide sequence ID" value="NZ_FORA01000004.1"/>
</dbReference>
<dbReference type="AlphaFoldDB" id="A0A1I3S006"/>
<organism evidence="4 5">
    <name type="scientific">Jannaschia pohangensis</name>
    <dbReference type="NCBI Taxonomy" id="390807"/>
    <lineage>
        <taxon>Bacteria</taxon>
        <taxon>Pseudomonadati</taxon>
        <taxon>Pseudomonadota</taxon>
        <taxon>Alphaproteobacteria</taxon>
        <taxon>Rhodobacterales</taxon>
        <taxon>Roseobacteraceae</taxon>
        <taxon>Jannaschia</taxon>
    </lineage>
</organism>
<keyword evidence="3" id="KW-0325">Glycoprotein</keyword>
<evidence type="ECO:0000256" key="1">
    <source>
        <dbReference type="ARBA" id="ARBA00004613"/>
    </source>
</evidence>
<dbReference type="InterPro" id="IPR037120">
    <property type="entry name" value="Haem_peroxidase_sf_animal"/>
</dbReference>
<dbReference type="PANTHER" id="PTHR11475">
    <property type="entry name" value="OXIDASE/PEROXIDASE"/>
    <property type="match status" value="1"/>
</dbReference>
<dbReference type="GO" id="GO:0006979">
    <property type="term" value="P:response to oxidative stress"/>
    <property type="evidence" value="ECO:0007669"/>
    <property type="project" value="InterPro"/>
</dbReference>
<keyword evidence="5" id="KW-1185">Reference proteome</keyword>
<dbReference type="Proteomes" id="UP000199110">
    <property type="component" value="Unassembled WGS sequence"/>
</dbReference>
<dbReference type="Gene3D" id="1.10.640.10">
    <property type="entry name" value="Haem peroxidase domain superfamily, animal type"/>
    <property type="match status" value="1"/>
</dbReference>
<accession>A0A1I3S006</accession>
<name>A0A1I3S006_9RHOB</name>
<dbReference type="GO" id="GO:0004601">
    <property type="term" value="F:peroxidase activity"/>
    <property type="evidence" value="ECO:0007669"/>
    <property type="project" value="InterPro"/>
</dbReference>
<comment type="subcellular location">
    <subcellularLocation>
        <location evidence="1">Secreted</location>
    </subcellularLocation>
</comment>
<proteinExistence type="predicted"/>
<gene>
    <name evidence="4" type="ORF">SAMN04488095_2931</name>
</gene>
<protein>
    <recommendedName>
        <fullName evidence="6">Animal haem peroxidase</fullName>
    </recommendedName>
</protein>
<keyword evidence="2" id="KW-0964">Secreted</keyword>
<dbReference type="GO" id="GO:0005576">
    <property type="term" value="C:extracellular region"/>
    <property type="evidence" value="ECO:0007669"/>
    <property type="project" value="UniProtKB-SubCell"/>
</dbReference>
<evidence type="ECO:0000256" key="2">
    <source>
        <dbReference type="ARBA" id="ARBA00022525"/>
    </source>
</evidence>
<dbReference type="SUPFAM" id="SSF48113">
    <property type="entry name" value="Heme-dependent peroxidases"/>
    <property type="match status" value="1"/>
</dbReference>
<sequence length="455" mass="49330">MAKSQSPAAHGMVSGITVAIKYACHDMQKGTQTLQGWEKVHAGTEQAAQMRAQQTFGRLFDAQALNTQPTADQIKQLAQGMAEGPDDPQDGPADAGTAFFGQFIDHDLTLDATTMLGAASGDVAAVPNFRTPRFDLDSVLGHGPEVDPWLYGQGGRSHALVFGSADGAGVNANPLDLQRNRNARALIGDPRNDENLFISQIHGRQFVDAFNGHIETHGNAFEPAADDLRHAYQRRVCEEFLPQVVAEDVLSPLLSQARHGSLKGPINWDCAPDMPVEFAAAAFRFGHSMIRQSYSLNDRFPDVELFSEAHRGFSPVPEWFNLDFDRFFGPSAQKSRPINTKLVADLINLPGRIVPDTPNLAERNMLRGQHTFCLPSGERAAASLGFDVLDPHDDIKALGLTGNTPLWFYILWEAECAGGKLGQLGGTLVAGTLLNLMLRDSNSIFNSGESDSLAA</sequence>
<evidence type="ECO:0008006" key="6">
    <source>
        <dbReference type="Google" id="ProtNLM"/>
    </source>
</evidence>
<evidence type="ECO:0000313" key="5">
    <source>
        <dbReference type="Proteomes" id="UP000199110"/>
    </source>
</evidence>
<dbReference type="EMBL" id="FORA01000004">
    <property type="protein sequence ID" value="SFJ50881.1"/>
    <property type="molecule type" value="Genomic_DNA"/>
</dbReference>
<reference evidence="4 5" key="1">
    <citation type="submission" date="2016-10" db="EMBL/GenBank/DDBJ databases">
        <authorList>
            <person name="de Groot N.N."/>
        </authorList>
    </citation>
    <scope>NUCLEOTIDE SEQUENCE [LARGE SCALE GENOMIC DNA]</scope>
    <source>
        <strain evidence="4 5">DSM 19073</strain>
    </source>
</reference>
<evidence type="ECO:0000313" key="4">
    <source>
        <dbReference type="EMBL" id="SFJ50881.1"/>
    </source>
</evidence>
<dbReference type="PANTHER" id="PTHR11475:SF4">
    <property type="entry name" value="CHORION PEROXIDASE"/>
    <property type="match status" value="1"/>
</dbReference>
<dbReference type="GO" id="GO:0020037">
    <property type="term" value="F:heme binding"/>
    <property type="evidence" value="ECO:0007669"/>
    <property type="project" value="InterPro"/>
</dbReference>
<evidence type="ECO:0000256" key="3">
    <source>
        <dbReference type="ARBA" id="ARBA00023180"/>
    </source>
</evidence>
<dbReference type="OrthoDB" id="105077at2"/>